<protein>
    <submittedName>
        <fullName evidence="1">Putative lipoprotein</fullName>
    </submittedName>
</protein>
<organism evidence="1 2">
    <name type="scientific">SAR86 cluster bacterium SAR86E</name>
    <dbReference type="NCBI Taxonomy" id="1208365"/>
    <lineage>
        <taxon>Bacteria</taxon>
        <taxon>Pseudomonadati</taxon>
        <taxon>Pseudomonadota</taxon>
        <taxon>Gammaproteobacteria</taxon>
        <taxon>SAR86 cluster</taxon>
    </lineage>
</organism>
<gene>
    <name evidence="1" type="ORF">B273_0160</name>
</gene>
<keyword evidence="1" id="KW-0449">Lipoprotein</keyword>
<sequence length="584" mass="60240">MKKFNNYIYAIFATTVLISCGGGGGGGSGGDTPTMTLSTDLTQVIVGQVAVISWSSNQTACSASGAWSGSKAGSGSESVTISSAGANNFSLSCGTISKQVTVTGNRLSAGNVVDGYLSGATVFYDMNDNAALDSDENSETSGSSGEFSLGYQNNGTLVSIGGTDVDTQTLLDDLVLAAPNDGYLDGPVITPLTTLAVLMDSPENINTIFGIDASINILNTDPVAKLSDGGVYSILYEKGNQIAVLALSMTSVVNYQSTDKVDTKNSFLAIANQLEDAFATASTKIDIESQSFIENVVNQVVEDAALSISDVNKANTVQALVSTLPRIQVKSDSSVTTSIINFALNTLQTDIGYIGAGVAGTTTAKYTENSISNYIASTESISVSSLDPEVLSIDDSGVTEEDTAITLNVLFNDNLIPGLATITIASAPTKGSVSISGDSVTYTPSADENGDDSFTYTVTVNGVSSTSTVSISITPVNDAPSISAQTSATIVEGSTSVSDVKISDVDGDEVTITLSGTDADSFEVIDGVLTFKSAPDFFVKNAYSVTIVATDGTLETSVDLTINVRRLQVEGFDIPDAIKVIETL</sequence>
<dbReference type="Pfam" id="PF17963">
    <property type="entry name" value="Big_9"/>
    <property type="match status" value="1"/>
</dbReference>
<keyword evidence="2" id="KW-1185">Reference proteome</keyword>
<dbReference type="PROSITE" id="PS51257">
    <property type="entry name" value="PROKAR_LIPOPROTEIN"/>
    <property type="match status" value="1"/>
</dbReference>
<dbReference type="PATRIC" id="fig|1208365.4.peg.164"/>
<dbReference type="CDD" id="cd11304">
    <property type="entry name" value="Cadherin_repeat"/>
    <property type="match status" value="1"/>
</dbReference>
<comment type="caution">
    <text evidence="1">The sequence shown here is derived from an EMBL/GenBank/DDBJ whole genome shotgun (WGS) entry which is preliminary data.</text>
</comment>
<dbReference type="Gene3D" id="2.60.40.60">
    <property type="entry name" value="Cadherins"/>
    <property type="match status" value="1"/>
</dbReference>
<dbReference type="STRING" id="1208365.B273_0160"/>
<accession>K6H3T4</accession>
<dbReference type="Proteomes" id="UP000010310">
    <property type="component" value="Unassembled WGS sequence"/>
</dbReference>
<dbReference type="Gene3D" id="2.60.40.3440">
    <property type="match status" value="1"/>
</dbReference>
<dbReference type="EMBL" id="AMWX01000001">
    <property type="protein sequence ID" value="EKO37148.1"/>
    <property type="molecule type" value="Genomic_DNA"/>
</dbReference>
<evidence type="ECO:0000313" key="1">
    <source>
        <dbReference type="EMBL" id="EKO37148.1"/>
    </source>
</evidence>
<proteinExistence type="predicted"/>
<reference evidence="1 2" key="1">
    <citation type="submission" date="2012-09" db="EMBL/GenBank/DDBJ databases">
        <authorList>
            <person name="Dupont C.L."/>
            <person name="Rusch D.B."/>
            <person name="Lombardo M.-J."/>
            <person name="Novotny M."/>
            <person name="Yee-Greenbaum J."/>
            <person name="Laskin R."/>
        </authorList>
    </citation>
    <scope>NUCLEOTIDE SEQUENCE [LARGE SCALE GENOMIC DNA]</scope>
    <source>
        <strain evidence="1">SAR86E</strain>
    </source>
</reference>
<evidence type="ECO:0000313" key="2">
    <source>
        <dbReference type="Proteomes" id="UP000010310"/>
    </source>
</evidence>
<dbReference type="AlphaFoldDB" id="K6H3T4"/>
<name>K6H3T4_9GAMM</name>